<name>A0A0E9RH56_ANGAN</name>
<accession>A0A0E9RH56</accession>
<sequence length="41" mass="4791">MLNLDVDLLELSPSVRTYSTCTYINYFKMSSKRAQIFEIAK</sequence>
<organism evidence="1">
    <name type="scientific">Anguilla anguilla</name>
    <name type="common">European freshwater eel</name>
    <name type="synonym">Muraena anguilla</name>
    <dbReference type="NCBI Taxonomy" id="7936"/>
    <lineage>
        <taxon>Eukaryota</taxon>
        <taxon>Metazoa</taxon>
        <taxon>Chordata</taxon>
        <taxon>Craniata</taxon>
        <taxon>Vertebrata</taxon>
        <taxon>Euteleostomi</taxon>
        <taxon>Actinopterygii</taxon>
        <taxon>Neopterygii</taxon>
        <taxon>Teleostei</taxon>
        <taxon>Anguilliformes</taxon>
        <taxon>Anguillidae</taxon>
        <taxon>Anguilla</taxon>
    </lineage>
</organism>
<dbReference type="AlphaFoldDB" id="A0A0E9RH56"/>
<reference evidence="1" key="2">
    <citation type="journal article" date="2015" name="Fish Shellfish Immunol.">
        <title>Early steps in the European eel (Anguilla anguilla)-Vibrio vulnificus interaction in the gills: Role of the RtxA13 toxin.</title>
        <authorList>
            <person name="Callol A."/>
            <person name="Pajuelo D."/>
            <person name="Ebbesson L."/>
            <person name="Teles M."/>
            <person name="MacKenzie S."/>
            <person name="Amaro C."/>
        </authorList>
    </citation>
    <scope>NUCLEOTIDE SEQUENCE</scope>
</reference>
<evidence type="ECO:0000313" key="1">
    <source>
        <dbReference type="EMBL" id="JAH28481.1"/>
    </source>
</evidence>
<proteinExistence type="predicted"/>
<protein>
    <submittedName>
        <fullName evidence="1">Uncharacterized protein</fullName>
    </submittedName>
</protein>
<dbReference type="EMBL" id="GBXM01080096">
    <property type="protein sequence ID" value="JAH28481.1"/>
    <property type="molecule type" value="Transcribed_RNA"/>
</dbReference>
<reference evidence="1" key="1">
    <citation type="submission" date="2014-11" db="EMBL/GenBank/DDBJ databases">
        <authorList>
            <person name="Amaro Gonzalez C."/>
        </authorList>
    </citation>
    <scope>NUCLEOTIDE SEQUENCE</scope>
</reference>